<sequence length="284" mass="32205">MLSENHKERRVDCTYQFLQQCGNNRKEFLNSIVTGNEAISCCLDNLQAEKNIFIGFHPPTIKGLLCELNKRATDSALVYFRPRPLARALLQGVETRFGNMLNDKKLTIAAGLIPSLKFTWLEGQEKEEALRTFKEELGTNEEAPLEKNDSCDTSDDEANFFNVVKRGEVFPASDEVNQYLLCTSTERESLHQLPILKRAFIKANASLPSSTPVERLFSLSLAEVIHLEIEQAPTLLVPIHKHKQLHFVKIIDIESFPRSEIETPWLLLDGNSLTCRNPITQPKV</sequence>
<evidence type="ECO:0000313" key="2">
    <source>
        <dbReference type="Proteomes" id="UP000792457"/>
    </source>
</evidence>
<evidence type="ECO:0000313" key="1">
    <source>
        <dbReference type="EMBL" id="KAG8235428.1"/>
    </source>
</evidence>
<accession>A0A8K0P807</accession>
<protein>
    <submittedName>
        <fullName evidence="1">Uncharacterized protein</fullName>
    </submittedName>
</protein>
<feature type="non-terminal residue" evidence="1">
    <location>
        <position position="1"/>
    </location>
</feature>
<reference evidence="1" key="1">
    <citation type="submission" date="2013-04" db="EMBL/GenBank/DDBJ databases">
        <authorList>
            <person name="Qu J."/>
            <person name="Murali S.C."/>
            <person name="Bandaranaike D."/>
            <person name="Bellair M."/>
            <person name="Blankenburg K."/>
            <person name="Chao H."/>
            <person name="Dinh H."/>
            <person name="Doddapaneni H."/>
            <person name="Downs B."/>
            <person name="Dugan-Rocha S."/>
            <person name="Elkadiri S."/>
            <person name="Gnanaolivu R.D."/>
            <person name="Hernandez B."/>
            <person name="Javaid M."/>
            <person name="Jayaseelan J.C."/>
            <person name="Lee S."/>
            <person name="Li M."/>
            <person name="Ming W."/>
            <person name="Munidasa M."/>
            <person name="Muniz J."/>
            <person name="Nguyen L."/>
            <person name="Ongeri F."/>
            <person name="Osuji N."/>
            <person name="Pu L.-L."/>
            <person name="Puazo M."/>
            <person name="Qu C."/>
            <person name="Quiroz J."/>
            <person name="Raj R."/>
            <person name="Weissenberger G."/>
            <person name="Xin Y."/>
            <person name="Zou X."/>
            <person name="Han Y."/>
            <person name="Richards S."/>
            <person name="Worley K."/>
            <person name="Muzny D."/>
            <person name="Gibbs R."/>
        </authorList>
    </citation>
    <scope>NUCLEOTIDE SEQUENCE</scope>
    <source>
        <strain evidence="1">Sampled in the wild</strain>
    </source>
</reference>
<organism evidence="1 2">
    <name type="scientific">Ladona fulva</name>
    <name type="common">Scarce chaser dragonfly</name>
    <name type="synonym">Libellula fulva</name>
    <dbReference type="NCBI Taxonomy" id="123851"/>
    <lineage>
        <taxon>Eukaryota</taxon>
        <taxon>Metazoa</taxon>
        <taxon>Ecdysozoa</taxon>
        <taxon>Arthropoda</taxon>
        <taxon>Hexapoda</taxon>
        <taxon>Insecta</taxon>
        <taxon>Pterygota</taxon>
        <taxon>Palaeoptera</taxon>
        <taxon>Odonata</taxon>
        <taxon>Epiprocta</taxon>
        <taxon>Anisoptera</taxon>
        <taxon>Libelluloidea</taxon>
        <taxon>Libellulidae</taxon>
        <taxon>Ladona</taxon>
    </lineage>
</organism>
<dbReference type="OrthoDB" id="10057873at2759"/>
<dbReference type="EMBL" id="KZ308908">
    <property type="protein sequence ID" value="KAG8235428.1"/>
    <property type="molecule type" value="Genomic_DNA"/>
</dbReference>
<name>A0A8K0P807_LADFU</name>
<comment type="caution">
    <text evidence="1">The sequence shown here is derived from an EMBL/GenBank/DDBJ whole genome shotgun (WGS) entry which is preliminary data.</text>
</comment>
<dbReference type="Proteomes" id="UP000792457">
    <property type="component" value="Unassembled WGS sequence"/>
</dbReference>
<reference evidence="1" key="2">
    <citation type="submission" date="2017-10" db="EMBL/GenBank/DDBJ databases">
        <title>Ladona fulva Genome sequencing and assembly.</title>
        <authorList>
            <person name="Murali S."/>
            <person name="Richards S."/>
            <person name="Bandaranaike D."/>
            <person name="Bellair M."/>
            <person name="Blankenburg K."/>
            <person name="Chao H."/>
            <person name="Dinh H."/>
            <person name="Doddapaneni H."/>
            <person name="Dugan-Rocha S."/>
            <person name="Elkadiri S."/>
            <person name="Gnanaolivu R."/>
            <person name="Hernandez B."/>
            <person name="Skinner E."/>
            <person name="Javaid M."/>
            <person name="Lee S."/>
            <person name="Li M."/>
            <person name="Ming W."/>
            <person name="Munidasa M."/>
            <person name="Muniz J."/>
            <person name="Nguyen L."/>
            <person name="Hughes D."/>
            <person name="Osuji N."/>
            <person name="Pu L.-L."/>
            <person name="Puazo M."/>
            <person name="Qu C."/>
            <person name="Quiroz J."/>
            <person name="Raj R."/>
            <person name="Weissenberger G."/>
            <person name="Xin Y."/>
            <person name="Zou X."/>
            <person name="Han Y."/>
            <person name="Worley K."/>
            <person name="Muzny D."/>
            <person name="Gibbs R."/>
        </authorList>
    </citation>
    <scope>NUCLEOTIDE SEQUENCE</scope>
    <source>
        <strain evidence="1">Sampled in the wild</strain>
    </source>
</reference>
<proteinExistence type="predicted"/>
<keyword evidence="2" id="KW-1185">Reference proteome</keyword>
<dbReference type="AlphaFoldDB" id="A0A8K0P807"/>
<gene>
    <name evidence="1" type="ORF">J437_LFUL015492</name>
</gene>